<gene>
    <name evidence="2" type="ORF">BST96_13130</name>
</gene>
<keyword evidence="3" id="KW-1185">Reference proteome</keyword>
<reference evidence="2 3" key="1">
    <citation type="submission" date="2016-11" db="EMBL/GenBank/DDBJ databases">
        <title>Trade-off between light-utilization and light-protection in marine flavobacteria.</title>
        <authorList>
            <person name="Kumagai Y."/>
        </authorList>
    </citation>
    <scope>NUCLEOTIDE SEQUENCE [LARGE SCALE GENOMIC DNA]</scope>
    <source>
        <strain evidence="2 3">NBRC 107125</strain>
    </source>
</reference>
<dbReference type="PANTHER" id="PTHR33495:SF15">
    <property type="entry name" value="STAS DOMAIN-CONTAINING PROTEIN"/>
    <property type="match status" value="1"/>
</dbReference>
<dbReference type="PROSITE" id="PS50801">
    <property type="entry name" value="STAS"/>
    <property type="match status" value="1"/>
</dbReference>
<organism evidence="2 3">
    <name type="scientific">Oceanicoccus sagamiensis</name>
    <dbReference type="NCBI Taxonomy" id="716816"/>
    <lineage>
        <taxon>Bacteria</taxon>
        <taxon>Pseudomonadati</taxon>
        <taxon>Pseudomonadota</taxon>
        <taxon>Gammaproteobacteria</taxon>
        <taxon>Cellvibrionales</taxon>
        <taxon>Spongiibacteraceae</taxon>
        <taxon>Oceanicoccus</taxon>
    </lineage>
</organism>
<dbReference type="KEGG" id="osg:BST96_13130"/>
<proteinExistence type="predicted"/>
<dbReference type="Pfam" id="PF01740">
    <property type="entry name" value="STAS"/>
    <property type="match status" value="1"/>
</dbReference>
<evidence type="ECO:0000313" key="2">
    <source>
        <dbReference type="EMBL" id="ARN74976.1"/>
    </source>
</evidence>
<accession>A0A1X9NBJ2</accession>
<dbReference type="SUPFAM" id="SSF52091">
    <property type="entry name" value="SpoIIaa-like"/>
    <property type="match status" value="1"/>
</dbReference>
<dbReference type="CDD" id="cd07043">
    <property type="entry name" value="STAS_anti-anti-sigma_factors"/>
    <property type="match status" value="1"/>
</dbReference>
<evidence type="ECO:0000313" key="3">
    <source>
        <dbReference type="Proteomes" id="UP000193450"/>
    </source>
</evidence>
<dbReference type="InterPro" id="IPR002645">
    <property type="entry name" value="STAS_dom"/>
</dbReference>
<dbReference type="GO" id="GO:0043856">
    <property type="term" value="F:anti-sigma factor antagonist activity"/>
    <property type="evidence" value="ECO:0007669"/>
    <property type="project" value="TreeGrafter"/>
</dbReference>
<dbReference type="STRING" id="716816.BST96_13130"/>
<dbReference type="Gene3D" id="3.30.750.24">
    <property type="entry name" value="STAS domain"/>
    <property type="match status" value="1"/>
</dbReference>
<feature type="domain" description="STAS" evidence="1">
    <location>
        <begin position="1"/>
        <end position="97"/>
    </location>
</feature>
<dbReference type="OrthoDB" id="278639at2"/>
<name>A0A1X9NBJ2_9GAMM</name>
<dbReference type="AlphaFoldDB" id="A0A1X9NBJ2"/>
<dbReference type="RefSeq" id="WP_085759142.1">
    <property type="nucleotide sequence ID" value="NZ_CP019343.1"/>
</dbReference>
<dbReference type="PANTHER" id="PTHR33495">
    <property type="entry name" value="ANTI-SIGMA FACTOR ANTAGONIST TM_1081-RELATED-RELATED"/>
    <property type="match status" value="1"/>
</dbReference>
<dbReference type="Proteomes" id="UP000193450">
    <property type="component" value="Chromosome"/>
</dbReference>
<dbReference type="InterPro" id="IPR036513">
    <property type="entry name" value="STAS_dom_sf"/>
</dbReference>
<sequence length="97" mass="11096">MTIHAVTDDKIATITLGSTFDFSAVEEFRKAYSSQTAKEYIVDFRDTEYMDSSGLGMLLNMKRHLEGAAEKISLINCRTQVKKILLISRFEQKFHIT</sequence>
<evidence type="ECO:0000259" key="1">
    <source>
        <dbReference type="PROSITE" id="PS50801"/>
    </source>
</evidence>
<protein>
    <submittedName>
        <fullName evidence="2">Anti-anti-sigma factor</fullName>
    </submittedName>
</protein>
<dbReference type="EMBL" id="CP019343">
    <property type="protein sequence ID" value="ARN74976.1"/>
    <property type="molecule type" value="Genomic_DNA"/>
</dbReference>